<feature type="transmembrane region" description="Helical" evidence="2">
    <location>
        <begin position="61"/>
        <end position="82"/>
    </location>
</feature>
<name>A0A5N6MDU4_9MICC</name>
<feature type="compositionally biased region" description="Polar residues" evidence="1">
    <location>
        <begin position="97"/>
        <end position="112"/>
    </location>
</feature>
<evidence type="ECO:0000313" key="4">
    <source>
        <dbReference type="Proteomes" id="UP000326852"/>
    </source>
</evidence>
<keyword evidence="4" id="KW-1185">Reference proteome</keyword>
<keyword evidence="2" id="KW-0812">Transmembrane</keyword>
<sequence length="267" mass="29430">MSRYTVANIVKVTLAIAFLIFMPFIVPILGMVKKNWKVIAEGVLYSVLFVAALSIDTESSLSTLSAFVGLGSIVVSAVRFYMLRDLWLSRKAKGTGRNVTSQPNTAWPSATHPSAVAEPMAPSTEHLSQSLAWVTTQAKQSKNRLPADGYVSILETCHTLDAVIDAEARQPLGDPQFEYELTATVREYLPAVVRGYLAIPPSMVDTRQANGRTANEELVEQLQLLSRQAETLHASRHRQTSRDLTSTGDFLRERFGQQQGGFDFGIK</sequence>
<keyword evidence="2" id="KW-0472">Membrane</keyword>
<gene>
    <name evidence="3" type="ORF">GD627_14700</name>
</gene>
<feature type="transmembrane region" description="Helical" evidence="2">
    <location>
        <begin position="6"/>
        <end position="26"/>
    </location>
</feature>
<organism evidence="3 4">
    <name type="scientific">Arthrobacter yangruifuii</name>
    <dbReference type="NCBI Taxonomy" id="2606616"/>
    <lineage>
        <taxon>Bacteria</taxon>
        <taxon>Bacillati</taxon>
        <taxon>Actinomycetota</taxon>
        <taxon>Actinomycetes</taxon>
        <taxon>Micrococcales</taxon>
        <taxon>Micrococcaceae</taxon>
        <taxon>Arthrobacter</taxon>
    </lineage>
</organism>
<dbReference type="EMBL" id="VTFX01000006">
    <property type="protein sequence ID" value="KAD3455958.1"/>
    <property type="molecule type" value="Genomic_DNA"/>
</dbReference>
<dbReference type="Proteomes" id="UP000326852">
    <property type="component" value="Unassembled WGS sequence"/>
</dbReference>
<reference evidence="3 4" key="1">
    <citation type="submission" date="2019-08" db="EMBL/GenBank/DDBJ databases">
        <title>Arthrobacter sp. nov., isolated from plateau pika and Tibetan wild ass.</title>
        <authorList>
            <person name="Ge Y."/>
        </authorList>
    </citation>
    <scope>NUCLEOTIDE SEQUENCE [LARGE SCALE GENOMIC DNA]</scope>
    <source>
        <strain evidence="3 4">785</strain>
    </source>
</reference>
<feature type="region of interest" description="Disordered" evidence="1">
    <location>
        <begin position="231"/>
        <end position="250"/>
    </location>
</feature>
<dbReference type="AlphaFoldDB" id="A0A5N6MDU4"/>
<feature type="region of interest" description="Disordered" evidence="1">
    <location>
        <begin position="95"/>
        <end position="117"/>
    </location>
</feature>
<accession>A0A5N6MDU4</accession>
<proteinExistence type="predicted"/>
<keyword evidence="2" id="KW-1133">Transmembrane helix</keyword>
<evidence type="ECO:0000256" key="2">
    <source>
        <dbReference type="SAM" id="Phobius"/>
    </source>
</evidence>
<evidence type="ECO:0000313" key="3">
    <source>
        <dbReference type="EMBL" id="KAD3455958.1"/>
    </source>
</evidence>
<dbReference type="RefSeq" id="WP_152273156.1">
    <property type="nucleotide sequence ID" value="NZ_VTFX01000006.1"/>
</dbReference>
<evidence type="ECO:0000256" key="1">
    <source>
        <dbReference type="SAM" id="MobiDB-lite"/>
    </source>
</evidence>
<protein>
    <submittedName>
        <fullName evidence="3">Uncharacterized protein</fullName>
    </submittedName>
</protein>
<comment type="caution">
    <text evidence="3">The sequence shown here is derived from an EMBL/GenBank/DDBJ whole genome shotgun (WGS) entry which is preliminary data.</text>
</comment>